<keyword evidence="2" id="KW-1185">Reference proteome</keyword>
<accession>A0A6A7K6C7</accession>
<reference evidence="1 2" key="1">
    <citation type="submission" date="2019-10" db="EMBL/GenBank/DDBJ databases">
        <title>Alkalibaculum tamaniensis sp.nov., a new alkaliphilic acetogen, isolated on methoxylated aromatics from a mud volcano.</title>
        <authorList>
            <person name="Khomyakova M.A."/>
            <person name="Merkel A.Y."/>
            <person name="Bonch-Osmolovskaya E.A."/>
            <person name="Slobodkin A.I."/>
        </authorList>
    </citation>
    <scope>NUCLEOTIDE SEQUENCE [LARGE SCALE GENOMIC DNA]</scope>
    <source>
        <strain evidence="1 2">M08DMB</strain>
    </source>
</reference>
<comment type="caution">
    <text evidence="1">The sequence shown here is derived from an EMBL/GenBank/DDBJ whole genome shotgun (WGS) entry which is preliminary data.</text>
</comment>
<proteinExistence type="predicted"/>
<dbReference type="EMBL" id="WHNX01000005">
    <property type="protein sequence ID" value="MPW24942.1"/>
    <property type="molecule type" value="Genomic_DNA"/>
</dbReference>
<evidence type="ECO:0000313" key="2">
    <source>
        <dbReference type="Proteomes" id="UP000440004"/>
    </source>
</evidence>
<dbReference type="Proteomes" id="UP000440004">
    <property type="component" value="Unassembled WGS sequence"/>
</dbReference>
<organism evidence="1 2">
    <name type="scientific">Alkalibaculum sporogenes</name>
    <dbReference type="NCBI Taxonomy" id="2655001"/>
    <lineage>
        <taxon>Bacteria</taxon>
        <taxon>Bacillati</taxon>
        <taxon>Bacillota</taxon>
        <taxon>Clostridia</taxon>
        <taxon>Eubacteriales</taxon>
        <taxon>Eubacteriaceae</taxon>
        <taxon>Alkalibaculum</taxon>
    </lineage>
</organism>
<protein>
    <recommendedName>
        <fullName evidence="3">Lipoprotein</fullName>
    </recommendedName>
</protein>
<sequence length="166" mass="18776">MKKITILLLFISIAIMIGGCAKDPLAKTFVETDGVLSYTDTKTSPFEDSGLLISIEKGEKPYAKFVKTDLTGRETADYYLFDYANNEVEKYYYVSAMGTGFYYYYDLEQEELVRLEGDDHTDSTQSAKDAGRWESASENTSMEVKVLEAYFIDKYGISIKEAVKSN</sequence>
<name>A0A6A7K6C7_9FIRM</name>
<dbReference type="AlphaFoldDB" id="A0A6A7K6C7"/>
<evidence type="ECO:0000313" key="1">
    <source>
        <dbReference type="EMBL" id="MPW24942.1"/>
    </source>
</evidence>
<dbReference type="PROSITE" id="PS51257">
    <property type="entry name" value="PROKAR_LIPOPROTEIN"/>
    <property type="match status" value="1"/>
</dbReference>
<evidence type="ECO:0008006" key="3">
    <source>
        <dbReference type="Google" id="ProtNLM"/>
    </source>
</evidence>
<gene>
    <name evidence="1" type="ORF">GC105_03960</name>
</gene>